<organism evidence="3 4">
    <name type="scientific">Mycolicibacterium celeriflavum</name>
    <name type="common">Mycobacterium celeriflavum</name>
    <dbReference type="NCBI Taxonomy" id="1249101"/>
    <lineage>
        <taxon>Bacteria</taxon>
        <taxon>Bacillati</taxon>
        <taxon>Actinomycetota</taxon>
        <taxon>Actinomycetes</taxon>
        <taxon>Mycobacteriales</taxon>
        <taxon>Mycobacteriaceae</taxon>
        <taxon>Mycolicibacterium</taxon>
    </lineage>
</organism>
<dbReference type="Proteomes" id="UP000466431">
    <property type="component" value="Chromosome"/>
</dbReference>
<dbReference type="KEGG" id="mcee:MCEL_10590"/>
<feature type="chain" id="PRO_5029454177" description="DUF732 domain-containing protein" evidence="2">
    <location>
        <begin position="31"/>
        <end position="107"/>
    </location>
</feature>
<reference evidence="3 4" key="1">
    <citation type="journal article" date="2019" name="Emerg. Microbes Infect.">
        <title>Comprehensive subspecies identification of 175 nontuberculous mycobacteria species based on 7547 genomic profiles.</title>
        <authorList>
            <person name="Matsumoto Y."/>
            <person name="Kinjo T."/>
            <person name="Motooka D."/>
            <person name="Nabeya D."/>
            <person name="Jung N."/>
            <person name="Uechi K."/>
            <person name="Horii T."/>
            <person name="Iida T."/>
            <person name="Fujita J."/>
            <person name="Nakamura S."/>
        </authorList>
    </citation>
    <scope>NUCLEOTIDE SEQUENCE [LARGE SCALE GENOMIC DNA]</scope>
    <source>
        <strain evidence="3 4">JCM 18439</strain>
    </source>
</reference>
<protein>
    <recommendedName>
        <fullName evidence="5">DUF732 domain-containing protein</fullName>
    </recommendedName>
</protein>
<keyword evidence="2" id="KW-0732">Signal</keyword>
<feature type="region of interest" description="Disordered" evidence="1">
    <location>
        <begin position="59"/>
        <end position="96"/>
    </location>
</feature>
<evidence type="ECO:0000313" key="4">
    <source>
        <dbReference type="Proteomes" id="UP000466431"/>
    </source>
</evidence>
<dbReference type="AlphaFoldDB" id="A0A7I7RDX4"/>
<proteinExistence type="predicted"/>
<evidence type="ECO:0000313" key="3">
    <source>
        <dbReference type="EMBL" id="BBY42764.1"/>
    </source>
</evidence>
<gene>
    <name evidence="3" type="ORF">MCEL_10590</name>
</gene>
<evidence type="ECO:0000256" key="2">
    <source>
        <dbReference type="SAM" id="SignalP"/>
    </source>
</evidence>
<name>A0A7I7RDX4_MYCCF</name>
<evidence type="ECO:0008006" key="5">
    <source>
        <dbReference type="Google" id="ProtNLM"/>
    </source>
</evidence>
<dbReference type="EMBL" id="AP022591">
    <property type="protein sequence ID" value="BBY42764.1"/>
    <property type="molecule type" value="Genomic_DNA"/>
</dbReference>
<sequence>MKIKRIAIATAATAAGMTAALAVGSGPAVAAPTGQSANETIAQLQAEGNRVVVNKVGSGSDCSVTSVQTARTPQPPSPRGRTFTGNAQIGNPFQHHPTTVHVGVKCS</sequence>
<evidence type="ECO:0000256" key="1">
    <source>
        <dbReference type="SAM" id="MobiDB-lite"/>
    </source>
</evidence>
<keyword evidence="4" id="KW-1185">Reference proteome</keyword>
<feature type="compositionally biased region" description="Polar residues" evidence="1">
    <location>
        <begin position="60"/>
        <end position="72"/>
    </location>
</feature>
<feature type="signal peptide" evidence="2">
    <location>
        <begin position="1"/>
        <end position="30"/>
    </location>
</feature>
<accession>A0A7I7RDX4</accession>